<dbReference type="PROSITE" id="PS50011">
    <property type="entry name" value="PROTEIN_KINASE_DOM"/>
    <property type="match status" value="1"/>
</dbReference>
<gene>
    <name evidence="8" type="ORF">Ctob_009508</name>
</gene>
<feature type="compositionally biased region" description="Basic and acidic residues" evidence="6">
    <location>
        <begin position="411"/>
        <end position="427"/>
    </location>
</feature>
<keyword evidence="4 8" id="KW-0418">Kinase</keyword>
<dbReference type="Pfam" id="PF00069">
    <property type="entry name" value="Pkinase"/>
    <property type="match status" value="1"/>
</dbReference>
<dbReference type="InterPro" id="IPR011009">
    <property type="entry name" value="Kinase-like_dom_sf"/>
</dbReference>
<evidence type="ECO:0000256" key="4">
    <source>
        <dbReference type="ARBA" id="ARBA00022777"/>
    </source>
</evidence>
<dbReference type="PANTHER" id="PTHR43671:SF13">
    <property type="entry name" value="SERINE_THREONINE-PROTEIN KINASE NEK2"/>
    <property type="match status" value="1"/>
</dbReference>
<dbReference type="EMBL" id="JWZX01001029">
    <property type="protein sequence ID" value="KOO34967.1"/>
    <property type="molecule type" value="Genomic_DNA"/>
</dbReference>
<evidence type="ECO:0000313" key="9">
    <source>
        <dbReference type="Proteomes" id="UP000037460"/>
    </source>
</evidence>
<proteinExistence type="predicted"/>
<keyword evidence="3" id="KW-0547">Nucleotide-binding</keyword>
<dbReference type="SMART" id="SM00220">
    <property type="entry name" value="S_TKc"/>
    <property type="match status" value="1"/>
</dbReference>
<name>A0A0M0K8S0_9EUKA</name>
<feature type="region of interest" description="Disordered" evidence="6">
    <location>
        <begin position="1"/>
        <end position="60"/>
    </location>
</feature>
<evidence type="ECO:0000256" key="5">
    <source>
        <dbReference type="ARBA" id="ARBA00022840"/>
    </source>
</evidence>
<dbReference type="AlphaFoldDB" id="A0A0M0K8S0"/>
<dbReference type="InterPro" id="IPR008271">
    <property type="entry name" value="Ser/Thr_kinase_AS"/>
</dbReference>
<keyword evidence="9" id="KW-1185">Reference proteome</keyword>
<evidence type="ECO:0000256" key="3">
    <source>
        <dbReference type="ARBA" id="ARBA00022741"/>
    </source>
</evidence>
<dbReference type="OrthoDB" id="4062651at2759"/>
<evidence type="ECO:0000313" key="8">
    <source>
        <dbReference type="EMBL" id="KOO34967.1"/>
    </source>
</evidence>
<feature type="compositionally biased region" description="Low complexity" evidence="6">
    <location>
        <begin position="393"/>
        <end position="404"/>
    </location>
</feature>
<dbReference type="GO" id="GO:0004674">
    <property type="term" value="F:protein serine/threonine kinase activity"/>
    <property type="evidence" value="ECO:0007669"/>
    <property type="project" value="UniProtKB-EC"/>
</dbReference>
<dbReference type="PANTHER" id="PTHR43671">
    <property type="entry name" value="SERINE/THREONINE-PROTEIN KINASE NEK"/>
    <property type="match status" value="1"/>
</dbReference>
<evidence type="ECO:0000256" key="1">
    <source>
        <dbReference type="ARBA" id="ARBA00012513"/>
    </source>
</evidence>
<feature type="region of interest" description="Disordered" evidence="6">
    <location>
        <begin position="391"/>
        <end position="436"/>
    </location>
</feature>
<dbReference type="Proteomes" id="UP000037460">
    <property type="component" value="Unassembled WGS sequence"/>
</dbReference>
<comment type="caution">
    <text evidence="8">The sequence shown here is derived from an EMBL/GenBank/DDBJ whole genome shotgun (WGS) entry which is preliminary data.</text>
</comment>
<dbReference type="Gene3D" id="1.10.510.10">
    <property type="entry name" value="Transferase(Phosphotransferase) domain 1"/>
    <property type="match status" value="1"/>
</dbReference>
<dbReference type="GO" id="GO:0005524">
    <property type="term" value="F:ATP binding"/>
    <property type="evidence" value="ECO:0007669"/>
    <property type="project" value="UniProtKB-KW"/>
</dbReference>
<dbReference type="PROSITE" id="PS00108">
    <property type="entry name" value="PROTEIN_KINASE_ST"/>
    <property type="match status" value="1"/>
</dbReference>
<evidence type="ECO:0000256" key="6">
    <source>
        <dbReference type="SAM" id="MobiDB-lite"/>
    </source>
</evidence>
<organism evidence="8 9">
    <name type="scientific">Chrysochromulina tobinii</name>
    <dbReference type="NCBI Taxonomy" id="1460289"/>
    <lineage>
        <taxon>Eukaryota</taxon>
        <taxon>Haptista</taxon>
        <taxon>Haptophyta</taxon>
        <taxon>Prymnesiophyceae</taxon>
        <taxon>Prymnesiales</taxon>
        <taxon>Chrysochromulinaceae</taxon>
        <taxon>Chrysochromulina</taxon>
    </lineage>
</organism>
<keyword evidence="2" id="KW-0808">Transferase</keyword>
<evidence type="ECO:0000259" key="7">
    <source>
        <dbReference type="PROSITE" id="PS50011"/>
    </source>
</evidence>
<keyword evidence="5" id="KW-0067">ATP-binding</keyword>
<dbReference type="InterPro" id="IPR000719">
    <property type="entry name" value="Prot_kinase_dom"/>
</dbReference>
<evidence type="ECO:0000256" key="2">
    <source>
        <dbReference type="ARBA" id="ARBA00022679"/>
    </source>
</evidence>
<accession>A0A0M0K8S0</accession>
<protein>
    <recommendedName>
        <fullName evidence="1">non-specific serine/threonine protein kinase</fullName>
        <ecNumber evidence="1">2.7.11.1</ecNumber>
    </recommendedName>
</protein>
<dbReference type="EC" id="2.7.11.1" evidence="1"/>
<reference evidence="9" key="1">
    <citation type="journal article" date="2015" name="PLoS Genet.">
        <title>Genome Sequence and Transcriptome Analyses of Chrysochromulina tobin: Metabolic Tools for Enhanced Algal Fitness in the Prominent Order Prymnesiales (Haptophyceae).</title>
        <authorList>
            <person name="Hovde B.T."/>
            <person name="Deodato C.R."/>
            <person name="Hunsperger H.M."/>
            <person name="Ryken S.A."/>
            <person name="Yost W."/>
            <person name="Jha R.K."/>
            <person name="Patterson J."/>
            <person name="Monnat R.J. Jr."/>
            <person name="Barlow S.B."/>
            <person name="Starkenburg S.R."/>
            <person name="Cattolico R.A."/>
        </authorList>
    </citation>
    <scope>NUCLEOTIDE SEQUENCE</scope>
    <source>
        <strain evidence="9">CCMP291</strain>
    </source>
</reference>
<dbReference type="SUPFAM" id="SSF56112">
    <property type="entry name" value="Protein kinase-like (PK-like)"/>
    <property type="match status" value="1"/>
</dbReference>
<feature type="domain" description="Protein kinase" evidence="7">
    <location>
        <begin position="90"/>
        <end position="403"/>
    </location>
</feature>
<dbReference type="InterPro" id="IPR050660">
    <property type="entry name" value="NEK_Ser/Thr_kinase"/>
</dbReference>
<sequence length="436" mass="47418">MSDAIADSAPAMRTPPTPSHSGSPSKKSVRKRGGSLGPRGLLLPVMPNGAAQPPTPASAHGACLCTPADAHEHHTPPAELRRDSLLVPASDRLVRVARGSGVSVYRMDRSPLRGEPRSPWVIKKANISPLLVRERRRVERALEHESLMLSKMRHPNIVGFRAAQRVHDGQICLALEMCELSLYCLIQERASPDGGCVSPARSARAGAVMRPEEIRSVGREVAAGLDYLHREHQLLHGDIKSANILLSRDLSSVKICDLGVSLPLSHDLRELQNLGSQYEGTEPWRPPETLPRPDVDYSEPLEDDGKMRVCDRTDIFAFGLVLWEMLSGDVPHAAMLPLGQDAYRAVLGTRPPLPPLPSEYEPLVHSFVLCTQHEPDARPSASELVVLLAPSGAPDAEPDAPVVPTTTPNEASHDDELVEDGSRRRASEPFAIRTAV</sequence>